<dbReference type="Pfam" id="PF10592">
    <property type="entry name" value="AIPR"/>
    <property type="match status" value="1"/>
</dbReference>
<dbReference type="InterPro" id="IPR018891">
    <property type="entry name" value="AIPR_C"/>
</dbReference>
<gene>
    <name evidence="2" type="ORF">EOD43_08680</name>
</gene>
<sequence>MTKGHRNEDVTLLRYDVIRNLTSPAEKSNEVQTWFANLSAREVLPIGTKDNLRTYIAEHASSKRNAVHKQIETTMIELPDRFINRNSGVTITCTDCVVDDQRKVVKLTNASIINGAQTQGELRRYFASLEDGDPTDFQVRAEIIMDPSHESIVEIAIARNTATSVRSVSQASARGYLTDLRVSIEAALPGETLQMSETDTVGLNTQAVLQYARLLMPESLLGDKAPPKNFAYKQGGKCLTDFSTWARDSKADEAAKRLHDFIVDIAPVAVREYRRWETHEGWNGHRLHERGRFGDKPVGGRPVRRDKNGKVVWVAPGILFPLMSALSAFVVERPTGWCLAKPDLFKDDELIRRAVQQFRALDREVTVMGRSEAAYDALSIYTETIASVLAAA</sequence>
<organism evidence="2 3">
    <name type="scientific">Sphingomonas crocodyli</name>
    <dbReference type="NCBI Taxonomy" id="1979270"/>
    <lineage>
        <taxon>Bacteria</taxon>
        <taxon>Pseudomonadati</taxon>
        <taxon>Pseudomonadota</taxon>
        <taxon>Alphaproteobacteria</taxon>
        <taxon>Sphingomonadales</taxon>
        <taxon>Sphingomonadaceae</taxon>
        <taxon>Sphingomonas</taxon>
    </lineage>
</organism>
<dbReference type="AlphaFoldDB" id="A0A437M882"/>
<protein>
    <recommendedName>
        <fullName evidence="1">Abortive phage infection protein C-terminal domain-containing protein</fullName>
    </recommendedName>
</protein>
<evidence type="ECO:0000313" key="2">
    <source>
        <dbReference type="EMBL" id="RVT93921.1"/>
    </source>
</evidence>
<accession>A0A437M882</accession>
<dbReference type="RefSeq" id="WP_127743025.1">
    <property type="nucleotide sequence ID" value="NZ_SACN01000001.1"/>
</dbReference>
<name>A0A437M882_9SPHN</name>
<evidence type="ECO:0000259" key="1">
    <source>
        <dbReference type="Pfam" id="PF10592"/>
    </source>
</evidence>
<comment type="caution">
    <text evidence="2">The sequence shown here is derived from an EMBL/GenBank/DDBJ whole genome shotgun (WGS) entry which is preliminary data.</text>
</comment>
<dbReference type="EMBL" id="SACN01000001">
    <property type="protein sequence ID" value="RVT93921.1"/>
    <property type="molecule type" value="Genomic_DNA"/>
</dbReference>
<dbReference type="Proteomes" id="UP000282971">
    <property type="component" value="Unassembled WGS sequence"/>
</dbReference>
<evidence type="ECO:0000313" key="3">
    <source>
        <dbReference type="Proteomes" id="UP000282971"/>
    </source>
</evidence>
<proteinExistence type="predicted"/>
<keyword evidence="3" id="KW-1185">Reference proteome</keyword>
<dbReference type="OrthoDB" id="9806213at2"/>
<reference evidence="2 3" key="1">
    <citation type="submission" date="2019-01" db="EMBL/GenBank/DDBJ databases">
        <authorList>
            <person name="Chen W.-M."/>
        </authorList>
    </citation>
    <scope>NUCLEOTIDE SEQUENCE [LARGE SCALE GENOMIC DNA]</scope>
    <source>
        <strain evidence="2 3">CCP-7</strain>
    </source>
</reference>
<feature type="domain" description="Abortive phage infection protein C-terminal" evidence="1">
    <location>
        <begin position="62"/>
        <end position="180"/>
    </location>
</feature>